<evidence type="ECO:0000256" key="2">
    <source>
        <dbReference type="ARBA" id="ARBA00022448"/>
    </source>
</evidence>
<dbReference type="SUPFAM" id="SSF52540">
    <property type="entry name" value="P-loop containing nucleoside triphosphate hydrolases"/>
    <property type="match status" value="1"/>
</dbReference>
<keyword evidence="6" id="KW-0547">Nucleotide-binding</keyword>
<dbReference type="AlphaFoldDB" id="A0A2A9E515"/>
<evidence type="ECO:0000256" key="7">
    <source>
        <dbReference type="ARBA" id="ARBA00022840"/>
    </source>
</evidence>
<dbReference type="GO" id="GO:0015421">
    <property type="term" value="F:ABC-type oligopeptide transporter activity"/>
    <property type="evidence" value="ECO:0007669"/>
    <property type="project" value="TreeGrafter"/>
</dbReference>
<dbReference type="InterPro" id="IPR039421">
    <property type="entry name" value="Type_1_exporter"/>
</dbReference>
<dbReference type="Pfam" id="PF00005">
    <property type="entry name" value="ABC_tran"/>
    <property type="match status" value="1"/>
</dbReference>
<dbReference type="SUPFAM" id="SSF90123">
    <property type="entry name" value="ABC transporter transmembrane region"/>
    <property type="match status" value="1"/>
</dbReference>
<evidence type="ECO:0000256" key="10">
    <source>
        <dbReference type="SAM" id="Phobius"/>
    </source>
</evidence>
<keyword evidence="14" id="KW-1185">Reference proteome</keyword>
<dbReference type="GO" id="GO:0005886">
    <property type="term" value="C:plasma membrane"/>
    <property type="evidence" value="ECO:0007669"/>
    <property type="project" value="UniProtKB-SubCell"/>
</dbReference>
<evidence type="ECO:0000256" key="8">
    <source>
        <dbReference type="ARBA" id="ARBA00022989"/>
    </source>
</evidence>
<accession>A0A2A9E515</accession>
<comment type="caution">
    <text evidence="13">The sequence shown here is derived from an EMBL/GenBank/DDBJ whole genome shotgun (WGS) entry which is preliminary data.</text>
</comment>
<feature type="domain" description="ABC transmembrane type-1" evidence="12">
    <location>
        <begin position="38"/>
        <end position="311"/>
    </location>
</feature>
<comment type="subcellular location">
    <subcellularLocation>
        <location evidence="1">Cell membrane</location>
        <topology evidence="1">Multi-pass membrane protein</topology>
    </subcellularLocation>
</comment>
<dbReference type="PANTHER" id="PTHR43394">
    <property type="entry name" value="ATP-DEPENDENT PERMEASE MDL1, MITOCHONDRIAL"/>
    <property type="match status" value="1"/>
</dbReference>
<keyword evidence="8 10" id="KW-1133">Transmembrane helix</keyword>
<dbReference type="CDD" id="cd07346">
    <property type="entry name" value="ABC_6TM_exporters"/>
    <property type="match status" value="1"/>
</dbReference>
<proteinExistence type="predicted"/>
<dbReference type="InterPro" id="IPR003439">
    <property type="entry name" value="ABC_transporter-like_ATP-bd"/>
</dbReference>
<dbReference type="Gene3D" id="3.40.50.300">
    <property type="entry name" value="P-loop containing nucleotide triphosphate hydrolases"/>
    <property type="match status" value="1"/>
</dbReference>
<dbReference type="EMBL" id="PDJG01000001">
    <property type="protein sequence ID" value="PFG33944.1"/>
    <property type="molecule type" value="Genomic_DNA"/>
</dbReference>
<keyword evidence="4" id="KW-0997">Cell inner membrane</keyword>
<dbReference type="Pfam" id="PF00664">
    <property type="entry name" value="ABC_membrane"/>
    <property type="match status" value="1"/>
</dbReference>
<evidence type="ECO:0000313" key="13">
    <source>
        <dbReference type="EMBL" id="PFG33944.1"/>
    </source>
</evidence>
<dbReference type="InterPro" id="IPR036640">
    <property type="entry name" value="ABC1_TM_sf"/>
</dbReference>
<dbReference type="SMART" id="SM00382">
    <property type="entry name" value="AAA"/>
    <property type="match status" value="1"/>
</dbReference>
<name>A0A2A9E515_9MICO</name>
<organism evidence="13 14">
    <name type="scientific">Sanguibacter antarcticus</name>
    <dbReference type="NCBI Taxonomy" id="372484"/>
    <lineage>
        <taxon>Bacteria</taxon>
        <taxon>Bacillati</taxon>
        <taxon>Actinomycetota</taxon>
        <taxon>Actinomycetes</taxon>
        <taxon>Micrococcales</taxon>
        <taxon>Sanguibacteraceae</taxon>
        <taxon>Sanguibacter</taxon>
    </lineage>
</organism>
<dbReference type="PROSITE" id="PS50893">
    <property type="entry name" value="ABC_TRANSPORTER_2"/>
    <property type="match status" value="1"/>
</dbReference>
<evidence type="ECO:0000256" key="4">
    <source>
        <dbReference type="ARBA" id="ARBA00022519"/>
    </source>
</evidence>
<dbReference type="PROSITE" id="PS50929">
    <property type="entry name" value="ABC_TM1F"/>
    <property type="match status" value="1"/>
</dbReference>
<dbReference type="PANTHER" id="PTHR43394:SF1">
    <property type="entry name" value="ATP-BINDING CASSETTE SUB-FAMILY B MEMBER 10, MITOCHONDRIAL"/>
    <property type="match status" value="1"/>
</dbReference>
<feature type="transmembrane region" description="Helical" evidence="10">
    <location>
        <begin position="69"/>
        <end position="87"/>
    </location>
</feature>
<keyword evidence="2" id="KW-0813">Transport</keyword>
<dbReference type="Proteomes" id="UP000225548">
    <property type="component" value="Unassembled WGS sequence"/>
</dbReference>
<gene>
    <name evidence="13" type="ORF">ATL42_1843</name>
</gene>
<evidence type="ECO:0000256" key="9">
    <source>
        <dbReference type="ARBA" id="ARBA00023136"/>
    </source>
</evidence>
<sequence length="580" mass="61650">MNESRLPVADGATVRKHSAMLLRANKRPLAVVVSLHTVAALAGLAGPLLLGGLVDAVSEGTTSAYVDRVVLTLVAAVLVQTVLIRFAQRNAMIFGETVFADLREDFLATVTELPLSTVERSGTGDLLGRTTNDIDRIQHTVRFGVPRILVATVTITLTVVAALFTAPLVAFAMLVGVPIFLVIGRWYLRRAAPAYQRESASYATLNGTITESVEGTRTVDALGLGERRRERVRANLREAFAAESRTLNLRTVLIPGMDSAFVIAPIAVLLWGAFLISHGTVTIGAVTTVVLYSMQLIGPIWELIFWLDEAQVATTSLARIVGVGLVARDREAGDRTPGDEHIVATGVEYAYRPGHNVLHGIDLDIAVGERLAVVGPSGAGKSTLGRMLAGIHPPTGGSVKVGGVPLVELPLEGLRRHVALVTQEHHVFVGTIAENLQLADATADDAALLAALEAVDARTWVEALDAGLATEVGSGGFVLTPAQAQQVALARLVLLDPHTLVLDEATSLLDPRAARHLERSLNAVLSGRTVVAIAHRLHTAHDADRVAVVDGGRITEIGSHDELVAADGDYARLWHSWQQA</sequence>
<evidence type="ECO:0000256" key="6">
    <source>
        <dbReference type="ARBA" id="ARBA00022741"/>
    </source>
</evidence>
<dbReference type="FunFam" id="3.40.50.300:FF:001001">
    <property type="entry name" value="Multidrug ABC transporter ATP-binding protein"/>
    <property type="match status" value="1"/>
</dbReference>
<dbReference type="GO" id="GO:0005524">
    <property type="term" value="F:ATP binding"/>
    <property type="evidence" value="ECO:0007669"/>
    <property type="project" value="UniProtKB-KW"/>
</dbReference>
<feature type="transmembrane region" description="Helical" evidence="10">
    <location>
        <begin position="144"/>
        <end position="164"/>
    </location>
</feature>
<dbReference type="Gene3D" id="1.20.1560.10">
    <property type="entry name" value="ABC transporter type 1, transmembrane domain"/>
    <property type="match status" value="1"/>
</dbReference>
<feature type="transmembrane region" description="Helical" evidence="10">
    <location>
        <begin position="29"/>
        <end position="49"/>
    </location>
</feature>
<evidence type="ECO:0000256" key="1">
    <source>
        <dbReference type="ARBA" id="ARBA00004651"/>
    </source>
</evidence>
<dbReference type="GO" id="GO:0016887">
    <property type="term" value="F:ATP hydrolysis activity"/>
    <property type="evidence" value="ECO:0007669"/>
    <property type="project" value="InterPro"/>
</dbReference>
<keyword evidence="9 10" id="KW-0472">Membrane</keyword>
<keyword evidence="5 10" id="KW-0812">Transmembrane</keyword>
<feature type="domain" description="ABC transporter" evidence="11">
    <location>
        <begin position="342"/>
        <end position="576"/>
    </location>
</feature>
<evidence type="ECO:0000259" key="11">
    <source>
        <dbReference type="PROSITE" id="PS50893"/>
    </source>
</evidence>
<protein>
    <submittedName>
        <fullName evidence="13">ABC-type multidrug transport system fused ATPase/permease subunit</fullName>
    </submittedName>
</protein>
<dbReference type="InterPro" id="IPR003593">
    <property type="entry name" value="AAA+_ATPase"/>
</dbReference>
<evidence type="ECO:0000313" key="14">
    <source>
        <dbReference type="Proteomes" id="UP000225548"/>
    </source>
</evidence>
<keyword evidence="7" id="KW-0067">ATP-binding</keyword>
<evidence type="ECO:0000256" key="3">
    <source>
        <dbReference type="ARBA" id="ARBA00022475"/>
    </source>
</evidence>
<dbReference type="InterPro" id="IPR027417">
    <property type="entry name" value="P-loop_NTPase"/>
</dbReference>
<feature type="transmembrane region" description="Helical" evidence="10">
    <location>
        <begin position="170"/>
        <end position="188"/>
    </location>
</feature>
<keyword evidence="3" id="KW-1003">Cell membrane</keyword>
<evidence type="ECO:0000256" key="5">
    <source>
        <dbReference type="ARBA" id="ARBA00022692"/>
    </source>
</evidence>
<evidence type="ECO:0000259" key="12">
    <source>
        <dbReference type="PROSITE" id="PS50929"/>
    </source>
</evidence>
<dbReference type="InterPro" id="IPR011527">
    <property type="entry name" value="ABC1_TM_dom"/>
</dbReference>
<reference evidence="13 14" key="1">
    <citation type="submission" date="2017-10" db="EMBL/GenBank/DDBJ databases">
        <title>Sequencing the genomes of 1000 actinobacteria strains.</title>
        <authorList>
            <person name="Klenk H.-P."/>
        </authorList>
    </citation>
    <scope>NUCLEOTIDE SEQUENCE [LARGE SCALE GENOMIC DNA]</scope>
    <source>
        <strain evidence="13 14">DSM 18966</strain>
    </source>
</reference>